<organism evidence="1 2">
    <name type="scientific">Zavarzinia aquatilis</name>
    <dbReference type="NCBI Taxonomy" id="2211142"/>
    <lineage>
        <taxon>Bacteria</taxon>
        <taxon>Pseudomonadati</taxon>
        <taxon>Pseudomonadota</taxon>
        <taxon>Alphaproteobacteria</taxon>
        <taxon>Rhodospirillales</taxon>
        <taxon>Zavarziniaceae</taxon>
        <taxon>Zavarzinia</taxon>
    </lineage>
</organism>
<sequence length="680" mass="72900">MASRKSKSGRTAGAAKFAGVWMPAAACGLAGCLVGGTGLAFAEVYQLENGATIGVNMTTSYQIGVRAEDPNPRSFSPETDYAQVVILPQLPILPVVPTSTHTPQTYNFDDPNLNFEKGDLITNAVTALLEASFKYEEFGVNLSGNAFYDFVYHSANSNDTEFPDGINKSYGQPDHFPGQTRVANGGRFRLLDAFAYGTFHPFDTDLSIRVGNQVVAWGESLFFGNISLSQGVVDVTRSNSPGSEVKDILLPVPQISMNWGLTDRLSVVGYYQFGFENNQMDGVGSFFSRSDIIGPGAEFAYGSVNPFPDVITALASACTLSPSTPGCQNIALPMPISQLLSQVISDNLLGIANEDTKRFDVAYAGEVKPNSGQFGAGLLYDITDNLTAGLYFLKYHDKNPSPTFDISTIDTDPFRPGSVGGAVAGLCGGLGIDCSAVEGLVNSTLDNIVATVAPLYLPYTYRVVYYEDVKLYGGSATTTLGPVNVGFEFAYRQGAPLLVNGVISGIKAPQPVRGDYWQANLSGLYVGGSTAWWDSLNLVAEVSLNHVVRHETLYFHDQNGQPLQDGNGNNINAFRELTGDRTSWGIQGLAEFGYTDVFPGGWDMAIPVAFGIAFGTPAAPGALGALSGTGDVRVSSGVKFRHLNNLEIGVIYTAFFGSYDRIERPLVDRDYVIATVKYTF</sequence>
<evidence type="ECO:0000313" key="1">
    <source>
        <dbReference type="EMBL" id="PWR24314.1"/>
    </source>
</evidence>
<dbReference type="RefSeq" id="WP_109905020.1">
    <property type="nucleotide sequence ID" value="NZ_QGLE01000004.1"/>
</dbReference>
<dbReference type="Proteomes" id="UP000245461">
    <property type="component" value="Unassembled WGS sequence"/>
</dbReference>
<comment type="caution">
    <text evidence="1">The sequence shown here is derived from an EMBL/GenBank/DDBJ whole genome shotgun (WGS) entry which is preliminary data.</text>
</comment>
<reference evidence="1 2" key="1">
    <citation type="submission" date="2018-05" db="EMBL/GenBank/DDBJ databases">
        <title>Zavarzinia sp. HR-AS.</title>
        <authorList>
            <person name="Lee Y."/>
            <person name="Jeon C.O."/>
        </authorList>
    </citation>
    <scope>NUCLEOTIDE SEQUENCE [LARGE SCALE GENOMIC DNA]</scope>
    <source>
        <strain evidence="1 2">HR-AS</strain>
    </source>
</reference>
<dbReference type="AlphaFoldDB" id="A0A317EDG7"/>
<accession>A0A317EDG7</accession>
<keyword evidence="2" id="KW-1185">Reference proteome</keyword>
<dbReference type="Pfam" id="PF06980">
    <property type="entry name" value="DUF1302"/>
    <property type="match status" value="1"/>
</dbReference>
<gene>
    <name evidence="1" type="ORF">DKG74_09375</name>
</gene>
<evidence type="ECO:0000313" key="2">
    <source>
        <dbReference type="Proteomes" id="UP000245461"/>
    </source>
</evidence>
<name>A0A317EDG7_9PROT</name>
<dbReference type="OrthoDB" id="7232331at2"/>
<dbReference type="PROSITE" id="PS51257">
    <property type="entry name" value="PROKAR_LIPOPROTEIN"/>
    <property type="match status" value="1"/>
</dbReference>
<proteinExistence type="predicted"/>
<dbReference type="EMBL" id="QGLE01000004">
    <property type="protein sequence ID" value="PWR24314.1"/>
    <property type="molecule type" value="Genomic_DNA"/>
</dbReference>
<protein>
    <recommendedName>
        <fullName evidence="3">DUF1302 domain-containing protein</fullName>
    </recommendedName>
</protein>
<dbReference type="InterPro" id="IPR010727">
    <property type="entry name" value="DUF1302"/>
</dbReference>
<evidence type="ECO:0008006" key="3">
    <source>
        <dbReference type="Google" id="ProtNLM"/>
    </source>
</evidence>